<dbReference type="AlphaFoldDB" id="A0A9Q8ZCG7"/>
<dbReference type="EMBL" id="CP089279">
    <property type="protein sequence ID" value="USP80666.1"/>
    <property type="molecule type" value="Genomic_DNA"/>
</dbReference>
<feature type="transmembrane region" description="Helical" evidence="6">
    <location>
        <begin position="36"/>
        <end position="54"/>
    </location>
</feature>
<evidence type="ECO:0000256" key="2">
    <source>
        <dbReference type="ARBA" id="ARBA00022692"/>
    </source>
</evidence>
<dbReference type="GO" id="GO:0016020">
    <property type="term" value="C:membrane"/>
    <property type="evidence" value="ECO:0007669"/>
    <property type="project" value="UniProtKB-SubCell"/>
</dbReference>
<proteinExistence type="predicted"/>
<dbReference type="OrthoDB" id="1077582at2759"/>
<evidence type="ECO:0000313" key="8">
    <source>
        <dbReference type="EMBL" id="USP80666.1"/>
    </source>
</evidence>
<evidence type="ECO:0000259" key="7">
    <source>
        <dbReference type="Pfam" id="PF13813"/>
    </source>
</evidence>
<feature type="transmembrane region" description="Helical" evidence="6">
    <location>
        <begin position="12"/>
        <end position="29"/>
    </location>
</feature>
<keyword evidence="9" id="KW-1185">Reference proteome</keyword>
<feature type="region of interest" description="Disordered" evidence="5">
    <location>
        <begin position="104"/>
        <end position="126"/>
    </location>
</feature>
<name>A0A9Q8ZCG7_CURCL</name>
<sequence length="423" mass="48495">MAVSLQLPPIFQRFQAIFLILNNVVALALGPQRQFLRVFLTLPLLILLVAQSFYQEWDKGWGYKYGLEVFTMTMILQYVDWILLQSPDKEGWYKIQYGKEEDKAKASNGKPNGTGNATMPSKRYEREPGGAGTTFWSRMWWGIRLSFTNRYVGWSQQVKNVNMEVPPDYPRLHFIARKSVRLALLIVFRDLSIAYMASSPYGTYLDLQQSGEKTFSSFSPDDPFFPTRLWYTWVTILMTWVNLEIGHTAYGILCVALGLANPRDCPSGFGYLRDLWSVRQAWSAVWHQQMRRICGAPSLWLARDFLKLRKGSFGSKYVQLFGAFGISALIHSGGSWLLDRSFDDDVGSMKFFLGQAAVILVEDHIIALGKKMGFRDSVGWRLLGFVWTLLMVGWGTEGYFDRSLQRGLWTHDRTPDWFGVGPK</sequence>
<feature type="compositionally biased region" description="Polar residues" evidence="5">
    <location>
        <begin position="109"/>
        <end position="119"/>
    </location>
</feature>
<keyword evidence="4 6" id="KW-0472">Membrane</keyword>
<keyword evidence="2 6" id="KW-0812">Transmembrane</keyword>
<protein>
    <recommendedName>
        <fullName evidence="7">Wax synthase domain-containing protein</fullName>
    </recommendedName>
</protein>
<feature type="transmembrane region" description="Helical" evidence="6">
    <location>
        <begin position="317"/>
        <end position="337"/>
    </location>
</feature>
<dbReference type="InterPro" id="IPR032805">
    <property type="entry name" value="Wax_synthase_dom"/>
</dbReference>
<organism evidence="8 9">
    <name type="scientific">Curvularia clavata</name>
    <dbReference type="NCBI Taxonomy" id="95742"/>
    <lineage>
        <taxon>Eukaryota</taxon>
        <taxon>Fungi</taxon>
        <taxon>Dikarya</taxon>
        <taxon>Ascomycota</taxon>
        <taxon>Pezizomycotina</taxon>
        <taxon>Dothideomycetes</taxon>
        <taxon>Pleosporomycetidae</taxon>
        <taxon>Pleosporales</taxon>
        <taxon>Pleosporineae</taxon>
        <taxon>Pleosporaceae</taxon>
        <taxon>Curvularia</taxon>
    </lineage>
</organism>
<evidence type="ECO:0000256" key="4">
    <source>
        <dbReference type="ARBA" id="ARBA00023136"/>
    </source>
</evidence>
<feature type="transmembrane region" description="Helical" evidence="6">
    <location>
        <begin position="66"/>
        <end position="84"/>
    </location>
</feature>
<dbReference type="Proteomes" id="UP001056012">
    <property type="component" value="Chromosome 6"/>
</dbReference>
<reference evidence="8" key="1">
    <citation type="submission" date="2021-12" db="EMBL/GenBank/DDBJ databases">
        <title>Curvularia clavata genome.</title>
        <authorList>
            <person name="Cao Y."/>
        </authorList>
    </citation>
    <scope>NUCLEOTIDE SEQUENCE</scope>
    <source>
        <strain evidence="8">Yc1106</strain>
    </source>
</reference>
<evidence type="ECO:0000313" key="9">
    <source>
        <dbReference type="Proteomes" id="UP001056012"/>
    </source>
</evidence>
<feature type="domain" description="Wax synthase" evidence="7">
    <location>
        <begin position="265"/>
        <end position="353"/>
    </location>
</feature>
<evidence type="ECO:0000256" key="5">
    <source>
        <dbReference type="SAM" id="MobiDB-lite"/>
    </source>
</evidence>
<dbReference type="VEuPathDB" id="FungiDB:yc1106_07940"/>
<evidence type="ECO:0000256" key="6">
    <source>
        <dbReference type="SAM" id="Phobius"/>
    </source>
</evidence>
<evidence type="ECO:0000256" key="3">
    <source>
        <dbReference type="ARBA" id="ARBA00022989"/>
    </source>
</evidence>
<evidence type="ECO:0000256" key="1">
    <source>
        <dbReference type="ARBA" id="ARBA00004141"/>
    </source>
</evidence>
<accession>A0A9Q8ZCG7</accession>
<gene>
    <name evidence="8" type="ORF">yc1106_07940</name>
</gene>
<feature type="transmembrane region" description="Helical" evidence="6">
    <location>
        <begin position="378"/>
        <end position="396"/>
    </location>
</feature>
<comment type="subcellular location">
    <subcellularLocation>
        <location evidence="1">Membrane</location>
        <topology evidence="1">Multi-pass membrane protein</topology>
    </subcellularLocation>
</comment>
<dbReference type="Pfam" id="PF13813">
    <property type="entry name" value="MBOAT_2"/>
    <property type="match status" value="1"/>
</dbReference>
<keyword evidence="3 6" id="KW-1133">Transmembrane helix</keyword>